<reference evidence="1" key="1">
    <citation type="journal article" date="2014" name="Front. Microbiol.">
        <title>High frequency of phylogenetically diverse reductive dehalogenase-homologous genes in deep subseafloor sedimentary metagenomes.</title>
        <authorList>
            <person name="Kawai M."/>
            <person name="Futagami T."/>
            <person name="Toyoda A."/>
            <person name="Takaki Y."/>
            <person name="Nishi S."/>
            <person name="Hori S."/>
            <person name="Arai W."/>
            <person name="Tsubouchi T."/>
            <person name="Morono Y."/>
            <person name="Uchiyama I."/>
            <person name="Ito T."/>
            <person name="Fujiyama A."/>
            <person name="Inagaki F."/>
            <person name="Takami H."/>
        </authorList>
    </citation>
    <scope>NUCLEOTIDE SEQUENCE</scope>
    <source>
        <strain evidence="1">Expedition CK06-06</strain>
    </source>
</reference>
<proteinExistence type="predicted"/>
<name>X0XC37_9ZZZZ</name>
<evidence type="ECO:0000313" key="1">
    <source>
        <dbReference type="EMBL" id="GAG40645.1"/>
    </source>
</evidence>
<protein>
    <submittedName>
        <fullName evidence="1">Uncharacterized protein</fullName>
    </submittedName>
</protein>
<gene>
    <name evidence="1" type="ORF">S01H1_62322</name>
</gene>
<dbReference type="EMBL" id="BARS01040929">
    <property type="protein sequence ID" value="GAG40645.1"/>
    <property type="molecule type" value="Genomic_DNA"/>
</dbReference>
<dbReference type="SUPFAM" id="SSF53756">
    <property type="entry name" value="UDP-Glycosyltransferase/glycogen phosphorylase"/>
    <property type="match status" value="1"/>
</dbReference>
<accession>X0XC37</accession>
<sequence length="124" mass="14234">LSPELRPPIEHCHPDALELAVEKLVADKAYREDLGRRAYEFVRANYSPPIVAERYLRLIRGDIPAEWIVDPGRLRYFMGFGLTEDRCRQFLSDTLRIGGTGSLQLADKPELERLIVEFADGQTY</sequence>
<organism evidence="1">
    <name type="scientific">marine sediment metagenome</name>
    <dbReference type="NCBI Taxonomy" id="412755"/>
    <lineage>
        <taxon>unclassified sequences</taxon>
        <taxon>metagenomes</taxon>
        <taxon>ecological metagenomes</taxon>
    </lineage>
</organism>
<dbReference type="AlphaFoldDB" id="X0XC37"/>
<feature type="non-terminal residue" evidence="1">
    <location>
        <position position="1"/>
    </location>
</feature>
<comment type="caution">
    <text evidence="1">The sequence shown here is derived from an EMBL/GenBank/DDBJ whole genome shotgun (WGS) entry which is preliminary data.</text>
</comment>
<dbReference type="Gene3D" id="3.40.50.2000">
    <property type="entry name" value="Glycogen Phosphorylase B"/>
    <property type="match status" value="1"/>
</dbReference>